<comment type="similarity">
    <text evidence="1 4">Belongs to the UDP-glycosyltransferase family.</text>
</comment>
<dbReference type="EMBL" id="JACEIK010003924">
    <property type="protein sequence ID" value="MCD9643561.1"/>
    <property type="molecule type" value="Genomic_DNA"/>
</dbReference>
<dbReference type="SUPFAM" id="SSF53756">
    <property type="entry name" value="UDP-Glycosyltransferase/glycogen phosphorylase"/>
    <property type="match status" value="1"/>
</dbReference>
<proteinExistence type="inferred from homology"/>
<dbReference type="PROSITE" id="PS00375">
    <property type="entry name" value="UDPGT"/>
    <property type="match status" value="1"/>
</dbReference>
<comment type="caution">
    <text evidence="6">The sequence shown here is derived from an EMBL/GenBank/DDBJ whole genome shotgun (WGS) entry which is preliminary data.</text>
</comment>
<dbReference type="Gene3D" id="3.40.50.2000">
    <property type="entry name" value="Glycogen Phosphorylase B"/>
    <property type="match status" value="2"/>
</dbReference>
<dbReference type="PANTHER" id="PTHR48046:SF6">
    <property type="entry name" value="GLYCOSYLTRANSFERASE"/>
    <property type="match status" value="1"/>
</dbReference>
<evidence type="ECO:0000256" key="5">
    <source>
        <dbReference type="RuleBase" id="RU362057"/>
    </source>
</evidence>
<dbReference type="InterPro" id="IPR002213">
    <property type="entry name" value="UDP_glucos_trans"/>
</dbReference>
<evidence type="ECO:0000313" key="6">
    <source>
        <dbReference type="EMBL" id="MCD9643561.1"/>
    </source>
</evidence>
<dbReference type="Pfam" id="PF00201">
    <property type="entry name" value="UDPGT"/>
    <property type="match status" value="1"/>
</dbReference>
<evidence type="ECO:0000313" key="7">
    <source>
        <dbReference type="Proteomes" id="UP000823775"/>
    </source>
</evidence>
<dbReference type="InterPro" id="IPR035595">
    <property type="entry name" value="UDP_glycos_trans_CS"/>
</dbReference>
<sequence>MADTDQTLTQPQNPHIVMLPTPGMGHLIPLVEFAKRLILRHQYFSITVILTSDGPISKSQKEFLSTLPLGINYLLLPPVNLDDLSLDVQVETRISLTITRSLASLREVFKSLVESNRVVALVVDLFGTDAFDVANEFNVSPYIFYTSTAMMLSLEFYFPELDETVRCEYKDLQEPVCIPGCMPIHGKDLPDPVHERKSEAYKWVLHHSKRFKMAHGIILNSFNDLEPGPIKYLQEKQPGNNYNKPKIYPVGPLTLMDEISNKVDDDESHCLKWLDKQPRGSVLYISFGSGGTLSHEQLIELATGLEMSGQRFLWVIRCPNDRIPNATYFNVQDSTNPLDFLPNGFLERTKGRGFVQPNWAPQVQVLSHGSISGFLTHCGWNSVLESMVRGIPLIAWPLYAEQRSNAVMLTEDLKVALRPKIRDDDIVGRWEITEMVKKLMKDEEGKKVHIRMRELKDATRKVLNEDGSSTKALDELASKLKNVSLD</sequence>
<name>A0ABS8VB45_DATST</name>
<dbReference type="PANTHER" id="PTHR48046">
    <property type="entry name" value="UDP-GLYCOSYLTRANSFERASE 72E1"/>
    <property type="match status" value="1"/>
</dbReference>
<protein>
    <recommendedName>
        <fullName evidence="5">Glycosyltransferase</fullName>
        <ecNumber evidence="5">2.4.1.-</ecNumber>
    </recommendedName>
</protein>
<evidence type="ECO:0000256" key="3">
    <source>
        <dbReference type="ARBA" id="ARBA00022679"/>
    </source>
</evidence>
<reference evidence="6 7" key="1">
    <citation type="journal article" date="2021" name="BMC Genomics">
        <title>Datura genome reveals duplications of psychoactive alkaloid biosynthetic genes and high mutation rate following tissue culture.</title>
        <authorList>
            <person name="Rajewski A."/>
            <person name="Carter-House D."/>
            <person name="Stajich J."/>
            <person name="Litt A."/>
        </authorList>
    </citation>
    <scope>NUCLEOTIDE SEQUENCE [LARGE SCALE GENOMIC DNA]</scope>
    <source>
        <strain evidence="6">AR-01</strain>
    </source>
</reference>
<evidence type="ECO:0000256" key="2">
    <source>
        <dbReference type="ARBA" id="ARBA00022676"/>
    </source>
</evidence>
<keyword evidence="3 4" id="KW-0808">Transferase</keyword>
<keyword evidence="7" id="KW-1185">Reference proteome</keyword>
<accession>A0ABS8VB45</accession>
<evidence type="ECO:0000256" key="4">
    <source>
        <dbReference type="RuleBase" id="RU003718"/>
    </source>
</evidence>
<gene>
    <name evidence="6" type="ORF">HAX54_031144</name>
</gene>
<keyword evidence="2 4" id="KW-0328">Glycosyltransferase</keyword>
<organism evidence="6 7">
    <name type="scientific">Datura stramonium</name>
    <name type="common">Jimsonweed</name>
    <name type="synonym">Common thornapple</name>
    <dbReference type="NCBI Taxonomy" id="4076"/>
    <lineage>
        <taxon>Eukaryota</taxon>
        <taxon>Viridiplantae</taxon>
        <taxon>Streptophyta</taxon>
        <taxon>Embryophyta</taxon>
        <taxon>Tracheophyta</taxon>
        <taxon>Spermatophyta</taxon>
        <taxon>Magnoliopsida</taxon>
        <taxon>eudicotyledons</taxon>
        <taxon>Gunneridae</taxon>
        <taxon>Pentapetalae</taxon>
        <taxon>asterids</taxon>
        <taxon>lamiids</taxon>
        <taxon>Solanales</taxon>
        <taxon>Solanaceae</taxon>
        <taxon>Solanoideae</taxon>
        <taxon>Datureae</taxon>
        <taxon>Datura</taxon>
    </lineage>
</organism>
<dbReference type="CDD" id="cd03784">
    <property type="entry name" value="GT1_Gtf-like"/>
    <property type="match status" value="1"/>
</dbReference>
<dbReference type="EC" id="2.4.1.-" evidence="5"/>
<dbReference type="Proteomes" id="UP000823775">
    <property type="component" value="Unassembled WGS sequence"/>
</dbReference>
<evidence type="ECO:0000256" key="1">
    <source>
        <dbReference type="ARBA" id="ARBA00009995"/>
    </source>
</evidence>